<dbReference type="AlphaFoldDB" id="A0A7K3WFR8"/>
<dbReference type="InterPro" id="IPR050832">
    <property type="entry name" value="Bact_Acetyltransf"/>
</dbReference>
<dbReference type="Proteomes" id="UP000470470">
    <property type="component" value="Unassembled WGS sequence"/>
</dbReference>
<accession>A0A7K3WFR8</accession>
<proteinExistence type="predicted"/>
<protein>
    <submittedName>
        <fullName evidence="4">GNAT family N-acetyltransferase</fullName>
    </submittedName>
</protein>
<dbReference type="InterPro" id="IPR000182">
    <property type="entry name" value="GNAT_dom"/>
</dbReference>
<dbReference type="PROSITE" id="PS51186">
    <property type="entry name" value="GNAT"/>
    <property type="match status" value="1"/>
</dbReference>
<evidence type="ECO:0000256" key="2">
    <source>
        <dbReference type="ARBA" id="ARBA00023315"/>
    </source>
</evidence>
<sequence>MRIEVDDLTRPAVVGLLAEHLADMHATSPACSVHALDLTGLRDPAVTVWTAWDGDTLLGCAALKRLSADHGEVKSMRTASAARGRGVGATLLAHLLAEARRRGWTRLSLETGSQDAFGPARRLYLRHGFEPCPPFADYTDDPNSTYLNRLL</sequence>
<dbReference type="Gene3D" id="3.40.630.30">
    <property type="match status" value="1"/>
</dbReference>
<evidence type="ECO:0000256" key="1">
    <source>
        <dbReference type="ARBA" id="ARBA00022679"/>
    </source>
</evidence>
<name>A0A7K3WFR8_9ACTN</name>
<evidence type="ECO:0000313" key="4">
    <source>
        <dbReference type="EMBL" id="NEL55328.1"/>
    </source>
</evidence>
<evidence type="ECO:0000259" key="3">
    <source>
        <dbReference type="PROSITE" id="PS51186"/>
    </source>
</evidence>
<keyword evidence="5" id="KW-1185">Reference proteome</keyword>
<evidence type="ECO:0000313" key="5">
    <source>
        <dbReference type="Proteomes" id="UP000470470"/>
    </source>
</evidence>
<dbReference type="GO" id="GO:0016747">
    <property type="term" value="F:acyltransferase activity, transferring groups other than amino-acyl groups"/>
    <property type="evidence" value="ECO:0007669"/>
    <property type="project" value="InterPro"/>
</dbReference>
<comment type="caution">
    <text evidence="4">The sequence shown here is derived from an EMBL/GenBank/DDBJ whole genome shotgun (WGS) entry which is preliminary data.</text>
</comment>
<dbReference type="InterPro" id="IPR016181">
    <property type="entry name" value="Acyl_CoA_acyltransferase"/>
</dbReference>
<dbReference type="PANTHER" id="PTHR43877:SF5">
    <property type="entry name" value="BLL8307 PROTEIN"/>
    <property type="match status" value="1"/>
</dbReference>
<feature type="domain" description="N-acetyltransferase" evidence="3">
    <location>
        <begin position="3"/>
        <end position="151"/>
    </location>
</feature>
<reference evidence="4 5" key="1">
    <citation type="submission" date="2020-02" db="EMBL/GenBank/DDBJ databases">
        <title>The whole genome sequence of CPCC 205119.</title>
        <authorList>
            <person name="Jiang Z."/>
        </authorList>
    </citation>
    <scope>NUCLEOTIDE SEQUENCE [LARGE SCALE GENOMIC DNA]</scope>
    <source>
        <strain evidence="4 5">CPCC 205119</strain>
    </source>
</reference>
<dbReference type="PANTHER" id="PTHR43877">
    <property type="entry name" value="AMINOALKYLPHOSPHONATE N-ACETYLTRANSFERASE-RELATED-RELATED"/>
    <property type="match status" value="1"/>
</dbReference>
<keyword evidence="2" id="KW-0012">Acyltransferase</keyword>
<dbReference type="Pfam" id="PF00583">
    <property type="entry name" value="Acetyltransf_1"/>
    <property type="match status" value="1"/>
</dbReference>
<dbReference type="EMBL" id="JAAGWK010000021">
    <property type="protein sequence ID" value="NEL55328.1"/>
    <property type="molecule type" value="Genomic_DNA"/>
</dbReference>
<gene>
    <name evidence="4" type="ORF">G1H19_15155</name>
</gene>
<keyword evidence="1 4" id="KW-0808">Transferase</keyword>
<dbReference type="CDD" id="cd04301">
    <property type="entry name" value="NAT_SF"/>
    <property type="match status" value="1"/>
</dbReference>
<dbReference type="SUPFAM" id="SSF55729">
    <property type="entry name" value="Acyl-CoA N-acyltransferases (Nat)"/>
    <property type="match status" value="1"/>
</dbReference>
<organism evidence="4 5">
    <name type="scientific">Goekera deserti</name>
    <dbReference type="NCBI Taxonomy" id="2497753"/>
    <lineage>
        <taxon>Bacteria</taxon>
        <taxon>Bacillati</taxon>
        <taxon>Actinomycetota</taxon>
        <taxon>Actinomycetes</taxon>
        <taxon>Geodermatophilales</taxon>
        <taxon>Geodermatophilaceae</taxon>
        <taxon>Goekera</taxon>
    </lineage>
</organism>